<dbReference type="AlphaFoldDB" id="A0A6H9T5L7"/>
<dbReference type="Gene3D" id="3.40.50.880">
    <property type="match status" value="1"/>
</dbReference>
<dbReference type="InterPro" id="IPR029062">
    <property type="entry name" value="Class_I_gatase-like"/>
</dbReference>
<dbReference type="GO" id="GO:0043565">
    <property type="term" value="F:sequence-specific DNA binding"/>
    <property type="evidence" value="ECO:0007669"/>
    <property type="project" value="InterPro"/>
</dbReference>
<accession>A0A6H9T5L7</accession>
<dbReference type="Proteomes" id="UP000430232">
    <property type="component" value="Unassembled WGS sequence"/>
</dbReference>
<sequence>MFDAPAFLASRARHFGFLTLPSYSMIALTHAIEALRVANYVDRTEHYRWTVFSIDGNPVEASNGIAMRPTHALDVSGPLPDVMIVCGGTRIREMVDARTRHALSALATRRIVMGALCSGAYALLTAGLLDRYRCAAHWADLYALRAEFPDVEITDELFVIDRDRITCTGGIAPMDMMLTLMSSDFGPRLVVDVSKHLVVSRLRGVNESQPMPVCARLESTRDDLVEAVKLMEANVEEPLSFPEIARLVGLSERQFQRVFKEYLSMSPRDYYRSIRLRHARALLRRGNDSVGDVSVRCGFPSACTFSKAYRKEFGHAPIVERRAPRYTAG</sequence>
<evidence type="ECO:0000313" key="6">
    <source>
        <dbReference type="Proteomes" id="UP000430232"/>
    </source>
</evidence>
<feature type="domain" description="HTH araC/xylS-type" evidence="4">
    <location>
        <begin position="225"/>
        <end position="323"/>
    </location>
</feature>
<dbReference type="RefSeq" id="WP_151062867.1">
    <property type="nucleotide sequence ID" value="NZ_CABVPL010000005.1"/>
</dbReference>
<name>A0A6H9T5L7_9BURK</name>
<organism evidence="5 6">
    <name type="scientific">Burkholderia latens</name>
    <dbReference type="NCBI Taxonomy" id="488446"/>
    <lineage>
        <taxon>Bacteria</taxon>
        <taxon>Pseudomonadati</taxon>
        <taxon>Pseudomonadota</taxon>
        <taxon>Betaproteobacteria</taxon>
        <taxon>Burkholderiales</taxon>
        <taxon>Burkholderiaceae</taxon>
        <taxon>Burkholderia</taxon>
        <taxon>Burkholderia cepacia complex</taxon>
    </lineage>
</organism>
<gene>
    <name evidence="5" type="ORF">F7R21_03435</name>
</gene>
<dbReference type="Pfam" id="PF01965">
    <property type="entry name" value="DJ-1_PfpI"/>
    <property type="match status" value="1"/>
</dbReference>
<dbReference type="PANTHER" id="PTHR43130:SF3">
    <property type="entry name" value="HTH-TYPE TRANSCRIPTIONAL REGULATOR RV1931C"/>
    <property type="match status" value="1"/>
</dbReference>
<dbReference type="InterPro" id="IPR002818">
    <property type="entry name" value="DJ-1/PfpI"/>
</dbReference>
<keyword evidence="1" id="KW-0805">Transcription regulation</keyword>
<keyword evidence="6" id="KW-1185">Reference proteome</keyword>
<evidence type="ECO:0000256" key="2">
    <source>
        <dbReference type="ARBA" id="ARBA00023125"/>
    </source>
</evidence>
<protein>
    <submittedName>
        <fullName evidence="5">GlxA family transcriptional regulator</fullName>
    </submittedName>
</protein>
<dbReference type="GO" id="GO:0003700">
    <property type="term" value="F:DNA-binding transcription factor activity"/>
    <property type="evidence" value="ECO:0007669"/>
    <property type="project" value="InterPro"/>
</dbReference>
<dbReference type="SUPFAM" id="SSF52317">
    <property type="entry name" value="Class I glutamine amidotransferase-like"/>
    <property type="match status" value="1"/>
</dbReference>
<dbReference type="GeneID" id="99788423"/>
<dbReference type="SMART" id="SM00342">
    <property type="entry name" value="HTH_ARAC"/>
    <property type="match status" value="1"/>
</dbReference>
<evidence type="ECO:0000313" key="5">
    <source>
        <dbReference type="EMBL" id="KAB0644256.1"/>
    </source>
</evidence>
<dbReference type="OrthoDB" id="3631840at2"/>
<dbReference type="PANTHER" id="PTHR43130">
    <property type="entry name" value="ARAC-FAMILY TRANSCRIPTIONAL REGULATOR"/>
    <property type="match status" value="1"/>
</dbReference>
<dbReference type="InterPro" id="IPR018060">
    <property type="entry name" value="HTH_AraC"/>
</dbReference>
<dbReference type="SUPFAM" id="SSF46689">
    <property type="entry name" value="Homeodomain-like"/>
    <property type="match status" value="2"/>
</dbReference>
<dbReference type="CDD" id="cd03136">
    <property type="entry name" value="GATase1_AraC_ArgR_like"/>
    <property type="match status" value="1"/>
</dbReference>
<evidence type="ECO:0000256" key="1">
    <source>
        <dbReference type="ARBA" id="ARBA00023015"/>
    </source>
</evidence>
<reference evidence="5 6" key="1">
    <citation type="submission" date="2019-09" db="EMBL/GenBank/DDBJ databases">
        <title>Draft genome sequences of 48 bacterial type strains from the CCUG.</title>
        <authorList>
            <person name="Tunovic T."/>
            <person name="Pineiro-Iglesias B."/>
            <person name="Unosson C."/>
            <person name="Inganas E."/>
            <person name="Ohlen M."/>
            <person name="Cardew S."/>
            <person name="Jensie-Markopoulos S."/>
            <person name="Salva-Serra F."/>
            <person name="Jaen-Luchoro D."/>
            <person name="Karlsson R."/>
            <person name="Svensson-Stadler L."/>
            <person name="Chun J."/>
            <person name="Moore E."/>
        </authorList>
    </citation>
    <scope>NUCLEOTIDE SEQUENCE [LARGE SCALE GENOMIC DNA]</scope>
    <source>
        <strain evidence="5 6">CCUG 54555</strain>
    </source>
</reference>
<proteinExistence type="predicted"/>
<dbReference type="InterPro" id="IPR052158">
    <property type="entry name" value="INH-QAR"/>
</dbReference>
<evidence type="ECO:0000259" key="4">
    <source>
        <dbReference type="PROSITE" id="PS01124"/>
    </source>
</evidence>
<keyword evidence="2" id="KW-0238">DNA-binding</keyword>
<dbReference type="InterPro" id="IPR018062">
    <property type="entry name" value="HTH_AraC-typ_CS"/>
</dbReference>
<dbReference type="Gene3D" id="1.10.10.60">
    <property type="entry name" value="Homeodomain-like"/>
    <property type="match status" value="2"/>
</dbReference>
<dbReference type="InterPro" id="IPR009057">
    <property type="entry name" value="Homeodomain-like_sf"/>
</dbReference>
<comment type="caution">
    <text evidence="5">The sequence shown here is derived from an EMBL/GenBank/DDBJ whole genome shotgun (WGS) entry which is preliminary data.</text>
</comment>
<dbReference type="EMBL" id="VZOJ01000004">
    <property type="protein sequence ID" value="KAB0644256.1"/>
    <property type="molecule type" value="Genomic_DNA"/>
</dbReference>
<keyword evidence="3" id="KW-0804">Transcription</keyword>
<dbReference type="Pfam" id="PF12833">
    <property type="entry name" value="HTH_18"/>
    <property type="match status" value="1"/>
</dbReference>
<dbReference type="PROSITE" id="PS01124">
    <property type="entry name" value="HTH_ARAC_FAMILY_2"/>
    <property type="match status" value="1"/>
</dbReference>
<evidence type="ECO:0000256" key="3">
    <source>
        <dbReference type="ARBA" id="ARBA00023163"/>
    </source>
</evidence>
<dbReference type="PROSITE" id="PS00041">
    <property type="entry name" value="HTH_ARAC_FAMILY_1"/>
    <property type="match status" value="1"/>
</dbReference>